<comment type="caution">
    <text evidence="1">The sequence shown here is derived from an EMBL/GenBank/DDBJ whole genome shotgun (WGS) entry which is preliminary data.</text>
</comment>
<organism evidence="1 2">
    <name type="scientific">Bacteroides ovatus</name>
    <dbReference type="NCBI Taxonomy" id="28116"/>
    <lineage>
        <taxon>Bacteria</taxon>
        <taxon>Pseudomonadati</taxon>
        <taxon>Bacteroidota</taxon>
        <taxon>Bacteroidia</taxon>
        <taxon>Bacteroidales</taxon>
        <taxon>Bacteroidaceae</taxon>
        <taxon>Bacteroides</taxon>
    </lineage>
</organism>
<name>A0A139LMI1_BACOV</name>
<dbReference type="PROSITE" id="PS51257">
    <property type="entry name" value="PROKAR_LIPOPROTEIN"/>
    <property type="match status" value="1"/>
</dbReference>
<proteinExistence type="predicted"/>
<protein>
    <submittedName>
        <fullName evidence="1">Uncharacterized protein</fullName>
    </submittedName>
</protein>
<dbReference type="RefSeq" id="WP_061447515.1">
    <property type="nucleotide sequence ID" value="NZ_JAQCPI010000011.1"/>
</dbReference>
<evidence type="ECO:0000313" key="2">
    <source>
        <dbReference type="Proteomes" id="UP000286031"/>
    </source>
</evidence>
<dbReference type="Gene3D" id="3.40.50.11970">
    <property type="match status" value="1"/>
</dbReference>
<dbReference type="PANTHER" id="PTHR37835">
    <property type="entry name" value="ALPHA-CLOSTRIPAIN"/>
    <property type="match status" value="1"/>
</dbReference>
<dbReference type="InterPro" id="IPR005077">
    <property type="entry name" value="Peptidase_C11"/>
</dbReference>
<dbReference type="Proteomes" id="UP000286031">
    <property type="component" value="Unassembled WGS sequence"/>
</dbReference>
<dbReference type="PANTHER" id="PTHR37835:SF1">
    <property type="entry name" value="ALPHA-CLOSTRIPAIN"/>
    <property type="match status" value="1"/>
</dbReference>
<reference evidence="1 2" key="1">
    <citation type="submission" date="2018-08" db="EMBL/GenBank/DDBJ databases">
        <title>A genome reference for cultivated species of the human gut microbiota.</title>
        <authorList>
            <person name="Zou Y."/>
            <person name="Xue W."/>
            <person name="Luo G."/>
        </authorList>
    </citation>
    <scope>NUCLEOTIDE SEQUENCE [LARGE SCALE GENOMIC DNA]</scope>
    <source>
        <strain evidence="1 2">AF04-46</strain>
    </source>
</reference>
<dbReference type="EMBL" id="QSBI01000012">
    <property type="protein sequence ID" value="RGX09871.1"/>
    <property type="molecule type" value="Genomic_DNA"/>
</dbReference>
<sequence>MRIKKILPFILLVFLFISCEKEDFEIETNNQRTVFMYLPWSTNLTSYFYNNISDMEEAIQEKGLENERIIVFLSTSPSESEMFEITLNNGSCKRTILKEYVNPSFTTEAGLTEILGDMKTFAPAESYSMIIGCHGTGWLPVVQSRSKAKEDFVYHWDFENVPMTRFFGGLTAEYQTNISTLAQSLSNNGLSMEYILFDDCYMSSLEVAYELRHVTNYMIACPTEVMVFGMPYSTIGKYLLSEKPDYKAICESFYQFYSNYQYPYGTLAVTDCSYLDELAELMKYIHSNYSFDSTQAINIQRMDGYSPVIFYDFGDYVQTLCGTDTEIYNNFKTLLEKVIPYKTHTKEFYTASRGPITVERYSGITTSEPSTNSKMVDYPKTSWCIDTH</sequence>
<evidence type="ECO:0000313" key="1">
    <source>
        <dbReference type="EMBL" id="RGX09871.1"/>
    </source>
</evidence>
<dbReference type="Pfam" id="PF03415">
    <property type="entry name" value="Peptidase_C11"/>
    <property type="match status" value="1"/>
</dbReference>
<accession>A0A139LMI1</accession>
<dbReference type="AlphaFoldDB" id="A0A139LMI1"/>
<gene>
    <name evidence="1" type="ORF">DWV35_11010</name>
</gene>